<evidence type="ECO:0000313" key="2">
    <source>
        <dbReference type="Proteomes" id="UP000240572"/>
    </source>
</evidence>
<accession>A0A2P8D1C7</accession>
<sequence>MMDYTESLLERVSVHHVGNKTNEEELVLSKSLLDTDKTLDALLSRFFLTPFANPEFHSFTFSNGDFTLNPLYIYASRIFEDAGVLQDTGADIARHLYEISVHPQIKPGDLFIAHFSNIVMEGRAVEALGIFKSENKQSFLKLNAGTGSFDLDYEDGINIDKLDKGCLIFNAGQETGFKVCVIDKANKSEAQYWKDSFLQLKPCADDYHHTKDFLDIAKEFVTKQFAEEFEVTRADQIDLLNRSVNYFKNNETFDKEEFVTEVFQDEKVIEAFNNYDESYREEHQIELSDHFDISAQALKKQARVFKSVLKLDKNFHIYIHGDRELIEQGVDQDGRKYYKIYFEEES</sequence>
<evidence type="ECO:0000313" key="1">
    <source>
        <dbReference type="EMBL" id="PSK91011.1"/>
    </source>
</evidence>
<name>A0A2P8D1C7_9BACT</name>
<organism evidence="1 2">
    <name type="scientific">Taibaiella chishuiensis</name>
    <dbReference type="NCBI Taxonomy" id="1434707"/>
    <lineage>
        <taxon>Bacteria</taxon>
        <taxon>Pseudomonadati</taxon>
        <taxon>Bacteroidota</taxon>
        <taxon>Chitinophagia</taxon>
        <taxon>Chitinophagales</taxon>
        <taxon>Chitinophagaceae</taxon>
        <taxon>Taibaiella</taxon>
    </lineage>
</organism>
<comment type="caution">
    <text evidence="1">The sequence shown here is derived from an EMBL/GenBank/DDBJ whole genome shotgun (WGS) entry which is preliminary data.</text>
</comment>
<dbReference type="AlphaFoldDB" id="A0A2P8D1C7"/>
<dbReference type="OrthoDB" id="9153118at2"/>
<dbReference type="EMBL" id="PYGD01000006">
    <property type="protein sequence ID" value="PSK91011.1"/>
    <property type="molecule type" value="Genomic_DNA"/>
</dbReference>
<dbReference type="Proteomes" id="UP000240572">
    <property type="component" value="Unassembled WGS sequence"/>
</dbReference>
<dbReference type="Pfam" id="PF04245">
    <property type="entry name" value="NA37"/>
    <property type="match status" value="1"/>
</dbReference>
<gene>
    <name evidence="1" type="ORF">B0I18_10619</name>
</gene>
<proteinExistence type="predicted"/>
<protein>
    <submittedName>
        <fullName evidence="1">Nucleoid associated protein NdpA</fullName>
    </submittedName>
</protein>
<reference evidence="1 2" key="1">
    <citation type="submission" date="2018-03" db="EMBL/GenBank/DDBJ databases">
        <title>Genomic Encyclopedia of Type Strains, Phase III (KMG-III): the genomes of soil and plant-associated and newly described type strains.</title>
        <authorList>
            <person name="Whitman W."/>
        </authorList>
    </citation>
    <scope>NUCLEOTIDE SEQUENCE [LARGE SCALE GENOMIC DNA]</scope>
    <source>
        <strain evidence="1 2">CGMCC 1.12700</strain>
    </source>
</reference>
<dbReference type="RefSeq" id="WP_106523620.1">
    <property type="nucleotide sequence ID" value="NZ_PYGD01000006.1"/>
</dbReference>
<dbReference type="GO" id="GO:0009295">
    <property type="term" value="C:nucleoid"/>
    <property type="evidence" value="ECO:0007669"/>
    <property type="project" value="InterPro"/>
</dbReference>
<keyword evidence="2" id="KW-1185">Reference proteome</keyword>
<dbReference type="InterPro" id="IPR007358">
    <property type="entry name" value="Nucleoid_associated_NdpA"/>
</dbReference>